<dbReference type="Pfam" id="PF07690">
    <property type="entry name" value="MFS_1"/>
    <property type="match status" value="1"/>
</dbReference>
<evidence type="ECO:0000313" key="8">
    <source>
        <dbReference type="Proteomes" id="UP000184440"/>
    </source>
</evidence>
<dbReference type="Proteomes" id="UP000184440">
    <property type="component" value="Unassembled WGS sequence"/>
</dbReference>
<feature type="transmembrane region" description="Helical" evidence="5">
    <location>
        <begin position="133"/>
        <end position="152"/>
    </location>
</feature>
<comment type="subcellular location">
    <subcellularLocation>
        <location evidence="1">Cell membrane</location>
        <topology evidence="1">Multi-pass membrane protein</topology>
    </subcellularLocation>
</comment>
<dbReference type="InterPro" id="IPR020846">
    <property type="entry name" value="MFS_dom"/>
</dbReference>
<feature type="domain" description="Major facilitator superfamily (MFS) profile" evidence="6">
    <location>
        <begin position="167"/>
        <end position="421"/>
    </location>
</feature>
<dbReference type="STRING" id="134849.SAMN05443668_10969"/>
<sequence length="421" mass="40648">MSRNEWSLPALWLATALGGLAQTLAGVAATLLAGELTVGVAAAGLPQTLQVLGAAGSAPLIAAWSRRRGRGAGLGLGAAAAAVGCAVLSGAAVLASLPLVLIGSLLTGAGAAAVALARYAAVDLARTGSAARAVSSVLAAVSVGAVIGPNLLAPTAGLAGAPAFSATFLTAAVVFVGAAVGWAVAAGRRRPDREATMALARNSRARRSRLRGQPVVAVAVLSVANLVMVATMTMAPVQLHHAGAGLGLVGVVVSVHIAAMFAPAPLSARLIDRAGIGGGALAACVVLLAATSIAAWGADSPVALTLAVALLGLGWSAAVVAGSAALVGRAAPDDRPRLEATGEVGMGLAAAVGGALSGVLVGAGGYPLLALAGSACVAGVLVPLSLRLPGKRVPRTPLSTSVAEWDTSIRGPRGTHAASGE</sequence>
<dbReference type="PANTHER" id="PTHR23534">
    <property type="entry name" value="MFS PERMEASE"/>
    <property type="match status" value="1"/>
</dbReference>
<evidence type="ECO:0000256" key="5">
    <source>
        <dbReference type="SAM" id="Phobius"/>
    </source>
</evidence>
<feature type="transmembrane region" description="Helical" evidence="5">
    <location>
        <begin position="164"/>
        <end position="185"/>
    </location>
</feature>
<feature type="transmembrane region" description="Helical" evidence="5">
    <location>
        <begin position="214"/>
        <end position="235"/>
    </location>
</feature>
<evidence type="ECO:0000256" key="2">
    <source>
        <dbReference type="ARBA" id="ARBA00022692"/>
    </source>
</evidence>
<feature type="transmembrane region" description="Helical" evidence="5">
    <location>
        <begin position="241"/>
        <end position="262"/>
    </location>
</feature>
<dbReference type="EMBL" id="FRCS01000009">
    <property type="protein sequence ID" value="SHN43187.1"/>
    <property type="molecule type" value="Genomic_DNA"/>
</dbReference>
<dbReference type="InterPro" id="IPR011701">
    <property type="entry name" value="MFS"/>
</dbReference>
<reference evidence="7 8" key="1">
    <citation type="submission" date="2016-11" db="EMBL/GenBank/DDBJ databases">
        <authorList>
            <person name="Jaros S."/>
            <person name="Januszkiewicz K."/>
            <person name="Wedrychowicz H."/>
        </authorList>
    </citation>
    <scope>NUCLEOTIDE SEQUENCE [LARGE SCALE GENOMIC DNA]</scope>
    <source>
        <strain evidence="7 8">DSM 46144</strain>
    </source>
</reference>
<dbReference type="PROSITE" id="PS50850">
    <property type="entry name" value="MFS"/>
    <property type="match status" value="1"/>
</dbReference>
<dbReference type="GO" id="GO:0005886">
    <property type="term" value="C:plasma membrane"/>
    <property type="evidence" value="ECO:0007669"/>
    <property type="project" value="UniProtKB-SubCell"/>
</dbReference>
<feature type="transmembrane region" description="Helical" evidence="5">
    <location>
        <begin position="274"/>
        <end position="296"/>
    </location>
</feature>
<evidence type="ECO:0000256" key="4">
    <source>
        <dbReference type="ARBA" id="ARBA00023136"/>
    </source>
</evidence>
<evidence type="ECO:0000313" key="7">
    <source>
        <dbReference type="EMBL" id="SHN43187.1"/>
    </source>
</evidence>
<dbReference type="RefSeq" id="WP_073260693.1">
    <property type="nucleotide sequence ID" value="NZ_FRCS01000009.1"/>
</dbReference>
<evidence type="ECO:0000256" key="3">
    <source>
        <dbReference type="ARBA" id="ARBA00022989"/>
    </source>
</evidence>
<keyword evidence="8" id="KW-1185">Reference proteome</keyword>
<feature type="transmembrane region" description="Helical" evidence="5">
    <location>
        <begin position="302"/>
        <end position="328"/>
    </location>
</feature>
<dbReference type="GO" id="GO:0022857">
    <property type="term" value="F:transmembrane transporter activity"/>
    <property type="evidence" value="ECO:0007669"/>
    <property type="project" value="InterPro"/>
</dbReference>
<accession>A0A1M7RA39</accession>
<dbReference type="Gene3D" id="1.20.1250.20">
    <property type="entry name" value="MFS general substrate transporter like domains"/>
    <property type="match status" value="1"/>
</dbReference>
<dbReference type="InterPro" id="IPR036259">
    <property type="entry name" value="MFS_trans_sf"/>
</dbReference>
<dbReference type="PANTHER" id="PTHR23534:SF1">
    <property type="entry name" value="MAJOR FACILITATOR SUPERFAMILY PROTEIN"/>
    <property type="match status" value="1"/>
</dbReference>
<protein>
    <submittedName>
        <fullName evidence="7">Predicted arabinose efflux permease, MFS family</fullName>
    </submittedName>
</protein>
<organism evidence="7 8">
    <name type="scientific">Cryptosporangium aurantiacum</name>
    <dbReference type="NCBI Taxonomy" id="134849"/>
    <lineage>
        <taxon>Bacteria</taxon>
        <taxon>Bacillati</taxon>
        <taxon>Actinomycetota</taxon>
        <taxon>Actinomycetes</taxon>
        <taxon>Cryptosporangiales</taxon>
        <taxon>Cryptosporangiaceae</taxon>
        <taxon>Cryptosporangium</taxon>
    </lineage>
</organism>
<keyword evidence="3 5" id="KW-1133">Transmembrane helix</keyword>
<feature type="transmembrane region" description="Helical" evidence="5">
    <location>
        <begin position="72"/>
        <end position="94"/>
    </location>
</feature>
<feature type="transmembrane region" description="Helical" evidence="5">
    <location>
        <begin position="100"/>
        <end position="121"/>
    </location>
</feature>
<feature type="transmembrane region" description="Helical" evidence="5">
    <location>
        <begin position="366"/>
        <end position="386"/>
    </location>
</feature>
<evidence type="ECO:0000256" key="1">
    <source>
        <dbReference type="ARBA" id="ARBA00004651"/>
    </source>
</evidence>
<keyword evidence="2 5" id="KW-0812">Transmembrane</keyword>
<dbReference type="AlphaFoldDB" id="A0A1M7RA39"/>
<name>A0A1M7RA39_9ACTN</name>
<dbReference type="SUPFAM" id="SSF103473">
    <property type="entry name" value="MFS general substrate transporter"/>
    <property type="match status" value="1"/>
</dbReference>
<keyword evidence="4 5" id="KW-0472">Membrane</keyword>
<feature type="transmembrane region" description="Helical" evidence="5">
    <location>
        <begin position="340"/>
        <end position="360"/>
    </location>
</feature>
<proteinExistence type="predicted"/>
<gene>
    <name evidence="7" type="ORF">SAMN05443668_10969</name>
</gene>
<evidence type="ECO:0000259" key="6">
    <source>
        <dbReference type="PROSITE" id="PS50850"/>
    </source>
</evidence>